<evidence type="ECO:0000313" key="10">
    <source>
        <dbReference type="Proteomes" id="UP000192342"/>
    </source>
</evidence>
<keyword evidence="10" id="KW-1185">Reference proteome</keyword>
<evidence type="ECO:0000259" key="8">
    <source>
        <dbReference type="SMART" id="SM00244"/>
    </source>
</evidence>
<gene>
    <name evidence="9" type="ORF">ATO7_03285</name>
</gene>
<dbReference type="RefSeq" id="WP_083559495.1">
    <property type="nucleotide sequence ID" value="NZ_AQQV01000001.1"/>
</dbReference>
<dbReference type="STRING" id="1317117.ATO7_03285"/>
<dbReference type="OrthoDB" id="9779595at2"/>
<protein>
    <recommendedName>
        <fullName evidence="6">Protein HflK</fullName>
    </recommendedName>
</protein>
<dbReference type="InterPro" id="IPR001107">
    <property type="entry name" value="Band_7"/>
</dbReference>
<evidence type="ECO:0000256" key="1">
    <source>
        <dbReference type="ARBA" id="ARBA00004167"/>
    </source>
</evidence>
<dbReference type="SMART" id="SM00244">
    <property type="entry name" value="PHB"/>
    <property type="match status" value="1"/>
</dbReference>
<evidence type="ECO:0000256" key="2">
    <source>
        <dbReference type="ARBA" id="ARBA00006971"/>
    </source>
</evidence>
<dbReference type="PANTHER" id="PTHR43327:SF2">
    <property type="entry name" value="MODULATOR OF FTSH PROTEASE HFLK"/>
    <property type="match status" value="1"/>
</dbReference>
<evidence type="ECO:0000256" key="7">
    <source>
        <dbReference type="SAM" id="MobiDB-lite"/>
    </source>
</evidence>
<dbReference type="SUPFAM" id="SSF117892">
    <property type="entry name" value="Band 7/SPFH domain"/>
    <property type="match status" value="1"/>
</dbReference>
<dbReference type="PANTHER" id="PTHR43327">
    <property type="entry name" value="STOMATIN-LIKE PROTEIN 2, MITOCHONDRIAL"/>
    <property type="match status" value="1"/>
</dbReference>
<dbReference type="CDD" id="cd03404">
    <property type="entry name" value="SPFH_HflK"/>
    <property type="match status" value="1"/>
</dbReference>
<keyword evidence="3 6" id="KW-0812">Transmembrane</keyword>
<dbReference type="InterPro" id="IPR001972">
    <property type="entry name" value="Stomatin_HflK_fam"/>
</dbReference>
<accession>A0A1Y1SGS6</accession>
<dbReference type="PRINTS" id="PR00721">
    <property type="entry name" value="STOMATIN"/>
</dbReference>
<evidence type="ECO:0000313" key="9">
    <source>
        <dbReference type="EMBL" id="ORE88866.1"/>
    </source>
</evidence>
<evidence type="ECO:0000256" key="6">
    <source>
        <dbReference type="RuleBase" id="RU364113"/>
    </source>
</evidence>
<feature type="transmembrane region" description="Helical" evidence="6">
    <location>
        <begin position="54"/>
        <end position="74"/>
    </location>
</feature>
<evidence type="ECO:0000256" key="3">
    <source>
        <dbReference type="ARBA" id="ARBA00022692"/>
    </source>
</evidence>
<organism evidence="9 10">
    <name type="scientific">Oceanococcus atlanticus</name>
    <dbReference type="NCBI Taxonomy" id="1317117"/>
    <lineage>
        <taxon>Bacteria</taxon>
        <taxon>Pseudomonadati</taxon>
        <taxon>Pseudomonadota</taxon>
        <taxon>Gammaproteobacteria</taxon>
        <taxon>Chromatiales</taxon>
        <taxon>Oceanococcaceae</taxon>
        <taxon>Oceanococcus</taxon>
    </lineage>
</organism>
<comment type="function">
    <text evidence="6">HflC and HflK could encode or regulate a protease.</text>
</comment>
<dbReference type="EMBL" id="AQQV01000001">
    <property type="protein sequence ID" value="ORE88866.1"/>
    <property type="molecule type" value="Genomic_DNA"/>
</dbReference>
<comment type="subunit">
    <text evidence="6">HflC and HflK may interact to form a multimeric complex.</text>
</comment>
<dbReference type="NCBIfam" id="TIGR01933">
    <property type="entry name" value="hflK"/>
    <property type="match status" value="1"/>
</dbReference>
<dbReference type="GO" id="GO:0016020">
    <property type="term" value="C:membrane"/>
    <property type="evidence" value="ECO:0007669"/>
    <property type="project" value="UniProtKB-SubCell"/>
</dbReference>
<evidence type="ECO:0000256" key="5">
    <source>
        <dbReference type="ARBA" id="ARBA00023136"/>
    </source>
</evidence>
<dbReference type="Pfam" id="PF12221">
    <property type="entry name" value="HflK_N"/>
    <property type="match status" value="1"/>
</dbReference>
<dbReference type="Pfam" id="PF01145">
    <property type="entry name" value="Band_7"/>
    <property type="match status" value="1"/>
</dbReference>
<dbReference type="InterPro" id="IPR020980">
    <property type="entry name" value="Membrane_HflK_N"/>
</dbReference>
<dbReference type="InterPro" id="IPR050710">
    <property type="entry name" value="Band7/mec-2_domain"/>
</dbReference>
<dbReference type="Gene3D" id="3.30.479.30">
    <property type="entry name" value="Band 7 domain"/>
    <property type="match status" value="1"/>
</dbReference>
<reference evidence="9 10" key="1">
    <citation type="submission" date="2013-04" db="EMBL/GenBank/DDBJ databases">
        <title>Oceanococcus atlanticus 22II-S10r2 Genome Sequencing.</title>
        <authorList>
            <person name="Lai Q."/>
            <person name="Li G."/>
            <person name="Shao Z."/>
        </authorList>
    </citation>
    <scope>NUCLEOTIDE SEQUENCE [LARGE SCALE GENOMIC DNA]</scope>
    <source>
        <strain evidence="9 10">22II-S10r2</strain>
    </source>
</reference>
<feature type="compositionally biased region" description="Low complexity" evidence="7">
    <location>
        <begin position="353"/>
        <end position="371"/>
    </location>
</feature>
<name>A0A1Y1SGS6_9GAMM</name>
<dbReference type="AlphaFoldDB" id="A0A1Y1SGS6"/>
<comment type="similarity">
    <text evidence="2 6">Belongs to the band 7/mec-2 family. HflK subfamily.</text>
</comment>
<feature type="domain" description="Band 7" evidence="8">
    <location>
        <begin position="69"/>
        <end position="230"/>
    </location>
</feature>
<feature type="region of interest" description="Disordered" evidence="7">
    <location>
        <begin position="1"/>
        <end position="23"/>
    </location>
</feature>
<dbReference type="InterPro" id="IPR036013">
    <property type="entry name" value="Band_7/SPFH_dom_sf"/>
</dbReference>
<keyword evidence="5 6" id="KW-0472">Membrane</keyword>
<proteinExistence type="inferred from homology"/>
<dbReference type="Proteomes" id="UP000192342">
    <property type="component" value="Unassembled WGS sequence"/>
</dbReference>
<dbReference type="InterPro" id="IPR010201">
    <property type="entry name" value="HflK"/>
</dbReference>
<keyword evidence="4 6" id="KW-1133">Transmembrane helix</keyword>
<comment type="subcellular location">
    <subcellularLocation>
        <location evidence="1">Membrane</location>
        <topology evidence="1">Single-pass membrane protein</topology>
    </subcellularLocation>
</comment>
<comment type="caution">
    <text evidence="9">The sequence shown here is derived from an EMBL/GenBank/DDBJ whole genome shotgun (WGS) entry which is preliminary data.</text>
</comment>
<sequence>MAWNEPGPGGNKDPWDNNGGPPDLDELLKKFRGRFGGGGKRGSGGSSGGLPKGMITMIAIIAGILWLLSGFYIVQPAERGVVLQFGQYLSTVGEGPHWRVPWPVQTVEKVNVDGIRNVSDTQMMLTKDENIVVVDMAVQYRVSSAEDFVFRVRDPDMTLRHALKSAVREVVGKSTMDFILTAGREEVAQQTELLLQETLDSYRTGLVVNEVNIKDAQPPEPVQGAFADAIKAREDEQRLINEAEAYANSVVPQARGEAVRRITEANAYQTRVVQEASGEASRFSQLLAEYERAPEVTRQRLYLETMDEVMSNTDKVLLDVEQSSPLLYLPVDKMGGGRAATSVPSMERGGLSSSGSSSSSSSSSSSRNSRSSSRERASR</sequence>
<evidence type="ECO:0000256" key="4">
    <source>
        <dbReference type="ARBA" id="ARBA00022989"/>
    </source>
</evidence>
<feature type="region of interest" description="Disordered" evidence="7">
    <location>
        <begin position="329"/>
        <end position="379"/>
    </location>
</feature>